<accession>A0AA40SAX3</accession>
<organism evidence="1 2">
    <name type="scientific">Streptomyces calvus</name>
    <dbReference type="NCBI Taxonomy" id="67282"/>
    <lineage>
        <taxon>Bacteria</taxon>
        <taxon>Bacillati</taxon>
        <taxon>Actinomycetota</taxon>
        <taxon>Actinomycetes</taxon>
        <taxon>Kitasatosporales</taxon>
        <taxon>Streptomycetaceae</taxon>
        <taxon>Streptomyces</taxon>
    </lineage>
</organism>
<gene>
    <name evidence="1" type="ORF">FHS33_001438</name>
</gene>
<dbReference type="AlphaFoldDB" id="A0AA40SAX3"/>
<evidence type="ECO:0000313" key="1">
    <source>
        <dbReference type="EMBL" id="MBA8943044.1"/>
    </source>
</evidence>
<dbReference type="Proteomes" id="UP000530412">
    <property type="component" value="Unassembled WGS sequence"/>
</dbReference>
<evidence type="ECO:0000313" key="2">
    <source>
        <dbReference type="Proteomes" id="UP000530412"/>
    </source>
</evidence>
<reference evidence="1 2" key="1">
    <citation type="submission" date="2020-08" db="EMBL/GenBank/DDBJ databases">
        <title>Genomic Encyclopedia of Type Strains, Phase III (KMG-III): the genomes of soil and plant-associated and newly described type strains.</title>
        <authorList>
            <person name="Whitman W."/>
        </authorList>
    </citation>
    <scope>NUCLEOTIDE SEQUENCE [LARGE SCALE GENOMIC DNA]</scope>
    <source>
        <strain evidence="1 2">CECT 3271</strain>
    </source>
</reference>
<proteinExistence type="predicted"/>
<evidence type="ECO:0008006" key="3">
    <source>
        <dbReference type="Google" id="ProtNLM"/>
    </source>
</evidence>
<dbReference type="EMBL" id="JACJIE010000002">
    <property type="protein sequence ID" value="MBA8943044.1"/>
    <property type="molecule type" value="Genomic_DNA"/>
</dbReference>
<sequence length="109" mass="11893">MIGVLGENGRLGYLRPSITVDEQFIDACEGHGDPETRFRFADRCVENSCEHWSGARCSLIGRLMTAGRDTGAAQSAELPRCAIRSACKWFSQEGPQACAICPVVVYRPA</sequence>
<comment type="caution">
    <text evidence="1">The sequence shown here is derived from an EMBL/GenBank/DDBJ whole genome shotgun (WGS) entry which is preliminary data.</text>
</comment>
<protein>
    <recommendedName>
        <fullName evidence="3">Nitrogen fixation protein</fullName>
    </recommendedName>
</protein>
<dbReference type="RefSeq" id="WP_142195711.1">
    <property type="nucleotide sequence ID" value="NZ_BMSU01000001.1"/>
</dbReference>
<name>A0AA40SAX3_9ACTN</name>